<evidence type="ECO:0000313" key="2">
    <source>
        <dbReference type="Proteomes" id="UP001239265"/>
    </source>
</evidence>
<comment type="caution">
    <text evidence="1">The sequence shown here is derived from an EMBL/GenBank/DDBJ whole genome shotgun (WGS) entry which is preliminary data.</text>
</comment>
<dbReference type="InterPro" id="IPR032562">
    <property type="entry name" value="DUF4929"/>
</dbReference>
<dbReference type="PROSITE" id="PS51257">
    <property type="entry name" value="PROKAR_LIPOPROTEIN"/>
    <property type="match status" value="1"/>
</dbReference>
<reference evidence="1 2" key="1">
    <citation type="submission" date="2023-06" db="EMBL/GenBank/DDBJ databases">
        <title>Nosocomial Elizabethkingia miricola genome.</title>
        <authorList>
            <person name="Morgado S."/>
            <person name="Fonseca E."/>
            <person name="Freitas F."/>
            <person name="Vicente A.C."/>
        </authorList>
    </citation>
    <scope>NUCLEOTIDE SEQUENCE [LARGE SCALE GENOMIC DNA]</scope>
    <source>
        <strain evidence="1 2">EM15</strain>
    </source>
</reference>
<sequence>MKHYYRFNFYTRLILFFILITGISSCMPDDERSTYRGQNKISFSLNKTQIEDQSNDYIVVKIMLVKALEKDLTIDLNLQNADNTMKLDHSRVVLPAGEKTATIQIKPINLLPLDESKTIQLAGTTSDSQVSVENISFEFKKGIDIPVLTKRQKELLEIYRKKGLNLYPFIGLVEAEGNVTFPAGGRIEPFTEGFKEKITGKTIITLSDNATEDKPLLKMQRNAMGIQTLLLKLYRKMTIENTFFLDPLGAPNFKMLKDIKENGISYYSMMENMEKYDFVVTLDNIALNFNSDEVSFISERFNEFQSKEEGLKVVNFNYSSAIWESLYKKIKQDISLQDIGLENGDGTINPYRYMNISTISHDDWGNGNWRPAKATINRKDNTLHFAFPMDFDNSDDYMLTNVIYKGKNMAQ</sequence>
<dbReference type="EMBL" id="JAUCQJ010000002">
    <property type="protein sequence ID" value="MDQ8748277.1"/>
    <property type="molecule type" value="Genomic_DNA"/>
</dbReference>
<dbReference type="AlphaFoldDB" id="A0ABD5B2X6"/>
<proteinExistence type="predicted"/>
<gene>
    <name evidence="1" type="ORF">QT385_06490</name>
</gene>
<evidence type="ECO:0000313" key="1">
    <source>
        <dbReference type="EMBL" id="MDQ8748277.1"/>
    </source>
</evidence>
<dbReference type="RefSeq" id="WP_179124355.1">
    <property type="nucleotide sequence ID" value="NZ_JAUCQJ010000002.1"/>
</dbReference>
<protein>
    <submittedName>
        <fullName evidence="1">DUF4929 family protein</fullName>
    </submittedName>
</protein>
<name>A0ABD5B2X6_ELIMR</name>
<accession>A0ABD5B2X6</accession>
<dbReference type="Pfam" id="PF16283">
    <property type="entry name" value="DUF4929"/>
    <property type="match status" value="1"/>
</dbReference>
<organism evidence="1 2">
    <name type="scientific">Elizabethkingia miricola</name>
    <name type="common">Chryseobacterium miricola</name>
    <dbReference type="NCBI Taxonomy" id="172045"/>
    <lineage>
        <taxon>Bacteria</taxon>
        <taxon>Pseudomonadati</taxon>
        <taxon>Bacteroidota</taxon>
        <taxon>Flavobacteriia</taxon>
        <taxon>Flavobacteriales</taxon>
        <taxon>Weeksellaceae</taxon>
        <taxon>Elizabethkingia</taxon>
    </lineage>
</organism>
<dbReference type="Proteomes" id="UP001239265">
    <property type="component" value="Unassembled WGS sequence"/>
</dbReference>